<organism evidence="4 5">
    <name type="scientific">Sphingobium chlorophenolicum</name>
    <dbReference type="NCBI Taxonomy" id="46429"/>
    <lineage>
        <taxon>Bacteria</taxon>
        <taxon>Pseudomonadati</taxon>
        <taxon>Pseudomonadota</taxon>
        <taxon>Alphaproteobacteria</taxon>
        <taxon>Sphingomonadales</taxon>
        <taxon>Sphingomonadaceae</taxon>
        <taxon>Sphingobium</taxon>
    </lineage>
</organism>
<dbReference type="eggNOG" id="COG1309">
    <property type="taxonomic scope" value="Bacteria"/>
</dbReference>
<dbReference type="PROSITE" id="PS50977">
    <property type="entry name" value="HTH_TETR_2"/>
    <property type="match status" value="1"/>
</dbReference>
<dbReference type="RefSeq" id="WP_051749884.1">
    <property type="nucleotide sequence ID" value="NZ_JFHR01000057.1"/>
</dbReference>
<gene>
    <name evidence="4" type="ORF">BV95_03753</name>
</gene>
<dbReference type="AlphaFoldDB" id="A0A081R9X9"/>
<dbReference type="InterPro" id="IPR050624">
    <property type="entry name" value="HTH-type_Tx_Regulator"/>
</dbReference>
<dbReference type="PATRIC" id="fig|46429.4.peg.3740"/>
<dbReference type="Gene3D" id="1.10.357.10">
    <property type="entry name" value="Tetracycline Repressor, domain 2"/>
    <property type="match status" value="1"/>
</dbReference>
<evidence type="ECO:0000256" key="1">
    <source>
        <dbReference type="ARBA" id="ARBA00023125"/>
    </source>
</evidence>
<dbReference type="OrthoDB" id="9795011at2"/>
<comment type="caution">
    <text evidence="4">The sequence shown here is derived from an EMBL/GenBank/DDBJ whole genome shotgun (WGS) entry which is preliminary data.</text>
</comment>
<feature type="DNA-binding region" description="H-T-H motif" evidence="2">
    <location>
        <begin position="35"/>
        <end position="54"/>
    </location>
</feature>
<dbReference type="PANTHER" id="PTHR43479:SF11">
    <property type="entry name" value="ACREF_ENVCD OPERON REPRESSOR-RELATED"/>
    <property type="match status" value="1"/>
</dbReference>
<feature type="domain" description="HTH tetR-type" evidence="3">
    <location>
        <begin position="12"/>
        <end position="72"/>
    </location>
</feature>
<dbReference type="InterPro" id="IPR009057">
    <property type="entry name" value="Homeodomain-like_sf"/>
</dbReference>
<evidence type="ECO:0000313" key="5">
    <source>
        <dbReference type="Proteomes" id="UP000028411"/>
    </source>
</evidence>
<reference evidence="4 5" key="1">
    <citation type="submission" date="2014-02" db="EMBL/GenBank/DDBJ databases">
        <title>Whole genome sequence of Sphingobium chlorophenolicum NBRC 16172.</title>
        <authorList>
            <person name="Gan H.M."/>
            <person name="Gan H.Y."/>
            <person name="Chew T.H."/>
            <person name="Savka M.A."/>
        </authorList>
    </citation>
    <scope>NUCLEOTIDE SEQUENCE [LARGE SCALE GENOMIC DNA]</scope>
    <source>
        <strain evidence="4 5">NBRC 16172</strain>
    </source>
</reference>
<dbReference type="PANTHER" id="PTHR43479">
    <property type="entry name" value="ACREF/ENVCD OPERON REPRESSOR-RELATED"/>
    <property type="match status" value="1"/>
</dbReference>
<dbReference type="EMBL" id="JFHR01000057">
    <property type="protein sequence ID" value="KEQ52002.1"/>
    <property type="molecule type" value="Genomic_DNA"/>
</dbReference>
<sequence length="194" mass="21931">MASLNKMDARQIKSRNALFDALDAMLGERRYSDLTILDLVERAGVGRQTFYRHFESIDAMLQEKLRLDLEEQRAIAEATMADGELWSWIERLATFAFERAGQQPQLYRLILSGEAGDKALRLFRMQIAHMMAAVSRRWPASALDGHNATFVQSFHAGGISALLLSWLESGDPPPPAEMGRMFVRLIHPEEFHAG</sequence>
<dbReference type="GO" id="GO:0003677">
    <property type="term" value="F:DNA binding"/>
    <property type="evidence" value="ECO:0007669"/>
    <property type="project" value="UniProtKB-UniRule"/>
</dbReference>
<name>A0A081R9X9_SPHCR</name>
<protein>
    <submittedName>
        <fullName evidence="4">Regulatory protein TetR</fullName>
    </submittedName>
</protein>
<evidence type="ECO:0000259" key="3">
    <source>
        <dbReference type="PROSITE" id="PS50977"/>
    </source>
</evidence>
<keyword evidence="1 2" id="KW-0238">DNA-binding</keyword>
<accession>A0A081R9X9</accession>
<dbReference type="SUPFAM" id="SSF46689">
    <property type="entry name" value="Homeodomain-like"/>
    <property type="match status" value="1"/>
</dbReference>
<evidence type="ECO:0000256" key="2">
    <source>
        <dbReference type="PROSITE-ProRule" id="PRU00335"/>
    </source>
</evidence>
<dbReference type="Pfam" id="PF00440">
    <property type="entry name" value="TetR_N"/>
    <property type="match status" value="1"/>
</dbReference>
<dbReference type="InterPro" id="IPR001647">
    <property type="entry name" value="HTH_TetR"/>
</dbReference>
<evidence type="ECO:0000313" key="4">
    <source>
        <dbReference type="EMBL" id="KEQ52002.1"/>
    </source>
</evidence>
<proteinExistence type="predicted"/>
<dbReference type="Proteomes" id="UP000028411">
    <property type="component" value="Unassembled WGS sequence"/>
</dbReference>